<evidence type="ECO:0000313" key="6">
    <source>
        <dbReference type="Proteomes" id="UP000053095"/>
    </source>
</evidence>
<dbReference type="PROSITE" id="PS01104">
    <property type="entry name" value="RIBOSOMAL_L13E"/>
    <property type="match status" value="1"/>
</dbReference>
<dbReference type="GO" id="GO:0003735">
    <property type="term" value="F:structural constituent of ribosome"/>
    <property type="evidence" value="ECO:0007669"/>
    <property type="project" value="InterPro"/>
</dbReference>
<keyword evidence="2 4" id="KW-0689">Ribosomal protein</keyword>
<reference evidence="6" key="1">
    <citation type="journal article" date="2015" name="Genome Announc.">
        <title>Draft genome sequence of Talaromyces cellulolyticus strain Y-94, a source of lignocellulosic biomass-degrading enzymes.</title>
        <authorList>
            <person name="Fujii T."/>
            <person name="Koike H."/>
            <person name="Sawayama S."/>
            <person name="Yano S."/>
            <person name="Inoue H."/>
        </authorList>
    </citation>
    <scope>NUCLEOTIDE SEQUENCE [LARGE SCALE GENOMIC DNA]</scope>
    <source>
        <strain evidence="6">Y-94</strain>
    </source>
</reference>
<proteinExistence type="inferred from homology"/>
<sequence>MAIKHNNVIPNTHFHKDWQRRVRVHFDQPGRKHRRRQARLSKAAAVAPRPVDKLRPVVRCPTVKYNRRSRAGRGFTLQELKEAGIPRKLAPTIGISVDARRKNVSQESLTANVARLQEYKSRLILFPRKSGQYKKLDASAEDVAAATKAFAAAEGKVEGYTTRVSSSIPVKNITAAEAVTEISRSDLPEGEKAAYRRLREARSEARYLGAREKRAKDKAEADEAAKK</sequence>
<keyword evidence="6" id="KW-1185">Reference proteome</keyword>
<comment type="similarity">
    <text evidence="1 4">Belongs to the eukaryotic ribosomal protein eL13 family.</text>
</comment>
<evidence type="ECO:0000256" key="1">
    <source>
        <dbReference type="ARBA" id="ARBA00005640"/>
    </source>
</evidence>
<evidence type="ECO:0000313" key="5">
    <source>
        <dbReference type="EMBL" id="GAM33292.1"/>
    </source>
</evidence>
<dbReference type="GO" id="GO:0022625">
    <property type="term" value="C:cytosolic large ribosomal subunit"/>
    <property type="evidence" value="ECO:0007669"/>
    <property type="project" value="TreeGrafter"/>
</dbReference>
<dbReference type="AlphaFoldDB" id="A0A0B8MXE5"/>
<dbReference type="Pfam" id="PF01294">
    <property type="entry name" value="Ribosomal_L13e"/>
    <property type="match status" value="1"/>
</dbReference>
<gene>
    <name evidence="5" type="ORF">TCE0_003r00088</name>
</gene>
<dbReference type="InterPro" id="IPR018256">
    <property type="entry name" value="Ribosomal_eL13_CS"/>
</dbReference>
<dbReference type="PANTHER" id="PTHR11722">
    <property type="entry name" value="60S RIBOSOMAL PROTEIN L13"/>
    <property type="match status" value="1"/>
</dbReference>
<dbReference type="InterPro" id="IPR001380">
    <property type="entry name" value="Ribosomal_eL13"/>
</dbReference>
<organism evidence="5 6">
    <name type="scientific">Talaromyces pinophilus</name>
    <name type="common">Penicillium pinophilum</name>
    <dbReference type="NCBI Taxonomy" id="128442"/>
    <lineage>
        <taxon>Eukaryota</taxon>
        <taxon>Fungi</taxon>
        <taxon>Dikarya</taxon>
        <taxon>Ascomycota</taxon>
        <taxon>Pezizomycotina</taxon>
        <taxon>Eurotiomycetes</taxon>
        <taxon>Eurotiomycetidae</taxon>
        <taxon>Eurotiales</taxon>
        <taxon>Trichocomaceae</taxon>
        <taxon>Talaromyces</taxon>
        <taxon>Talaromyces sect. Talaromyces</taxon>
    </lineage>
</organism>
<evidence type="ECO:0000256" key="3">
    <source>
        <dbReference type="ARBA" id="ARBA00023274"/>
    </source>
</evidence>
<dbReference type="GO" id="GO:0006412">
    <property type="term" value="P:translation"/>
    <property type="evidence" value="ECO:0007669"/>
    <property type="project" value="InterPro"/>
</dbReference>
<dbReference type="FunFam" id="1.20.5.110:FF:000003">
    <property type="entry name" value="60S ribosomal protein L13"/>
    <property type="match status" value="1"/>
</dbReference>
<dbReference type="HAMAP" id="MF_00499">
    <property type="entry name" value="Ribosomal_eL13"/>
    <property type="match status" value="1"/>
</dbReference>
<dbReference type="PANTHER" id="PTHR11722:SF0">
    <property type="entry name" value="LARGE RIBOSOMAL SUBUNIT PROTEIN EL13"/>
    <property type="match status" value="1"/>
</dbReference>
<name>A0A0B8MXE5_TALPI</name>
<dbReference type="Proteomes" id="UP000053095">
    <property type="component" value="Unassembled WGS sequence"/>
</dbReference>
<evidence type="ECO:0000256" key="2">
    <source>
        <dbReference type="ARBA" id="ARBA00022980"/>
    </source>
</evidence>
<evidence type="ECO:0000256" key="4">
    <source>
        <dbReference type="RuleBase" id="RU000572"/>
    </source>
</evidence>
<protein>
    <recommendedName>
        <fullName evidence="4">60S ribosomal protein L13</fullName>
    </recommendedName>
</protein>
<dbReference type="GO" id="GO:0003723">
    <property type="term" value="F:RNA binding"/>
    <property type="evidence" value="ECO:0007669"/>
    <property type="project" value="TreeGrafter"/>
</dbReference>
<accession>A0A0B8MXE5</accession>
<dbReference type="Gene3D" id="1.20.5.110">
    <property type="match status" value="1"/>
</dbReference>
<dbReference type="EMBL" id="DF933799">
    <property type="protein sequence ID" value="GAM33292.1"/>
    <property type="molecule type" value="Genomic_DNA"/>
</dbReference>
<keyword evidence="3 4" id="KW-0687">Ribonucleoprotein</keyword>